<dbReference type="GO" id="GO:0005783">
    <property type="term" value="C:endoplasmic reticulum"/>
    <property type="evidence" value="ECO:0007669"/>
    <property type="project" value="TreeGrafter"/>
</dbReference>
<dbReference type="STRING" id="121845.A0A3Q0III3"/>
<feature type="domain" description="Clathrin/coatomer adaptor adaptin-like N-terminal" evidence="12">
    <location>
        <begin position="20"/>
        <end position="244"/>
    </location>
</feature>
<evidence type="ECO:0000313" key="15">
    <source>
        <dbReference type="RefSeq" id="XP_026676014.1"/>
    </source>
</evidence>
<accession>A0A3Q0III3</accession>
<dbReference type="InterPro" id="IPR009028">
    <property type="entry name" value="Coatomer/calthrin_app_sub_C"/>
</dbReference>
<dbReference type="SUPFAM" id="SSF48371">
    <property type="entry name" value="ARM repeat"/>
    <property type="match status" value="1"/>
</dbReference>
<evidence type="ECO:0000256" key="10">
    <source>
        <dbReference type="ARBA" id="ARBA00023136"/>
    </source>
</evidence>
<proteinExistence type="inferred from homology"/>
<dbReference type="InterPro" id="IPR012295">
    <property type="entry name" value="TBP_dom_sf"/>
</dbReference>
<dbReference type="FunFam" id="1.25.10.10:FF:000071">
    <property type="entry name" value="Coatomer subunit gamma"/>
    <property type="match status" value="1"/>
</dbReference>
<comment type="similarity">
    <text evidence="3">Belongs to the COPG family.</text>
</comment>
<keyword evidence="9" id="KW-0333">Golgi apparatus</keyword>
<dbReference type="GO" id="GO:0072384">
    <property type="term" value="P:organelle transport along microtubule"/>
    <property type="evidence" value="ECO:0007669"/>
    <property type="project" value="TreeGrafter"/>
</dbReference>
<dbReference type="Gene3D" id="1.25.10.10">
    <property type="entry name" value="Leucine-rich Repeat Variant"/>
    <property type="match status" value="1"/>
</dbReference>
<dbReference type="GO" id="GO:0030126">
    <property type="term" value="C:COPI vesicle coat"/>
    <property type="evidence" value="ECO:0007669"/>
    <property type="project" value="TreeGrafter"/>
</dbReference>
<sequence>MIDIWQLAKGEVGGKPVERKVAITHPSAVTACNLDLENMISDSNRSIATLAITTLLKTGSESSVDRLMKQIATFVSEISDEFKIVVVEAIRALCLKFPRKHAVLMNFLSAMLRDEGGLEYKASIADTIITIIEENPEAKETGLAHLCEFIEDCEHTSLAVRILHLLGKEGPRAKQPSKYIRFIYNRVILENATVRAAAVTAMAQFGALCPQLLDNVQVLLARCQMDGDDEVRDRATYYHSILASQNKQLIQDYIIEPLMVSIPSLERALHAYNLHPSPTPFDMSSIPLSTITTSDPTEMADRLRTPSGGVASEPTAQATARVESYYEKLSAALPEIANLPGTLFKSAAPLEDLEISLSDQMAKVNKPNFLALWEEAETDESMNEMEDTFCLSKMESIQEAVASIVNFLGMQPAERSDKIVAGKSSHTLYLAGEAEIECAI</sequence>
<dbReference type="SUPFAM" id="SSF55711">
    <property type="entry name" value="Subdomain of clathrin and coatomer appendage domain"/>
    <property type="match status" value="1"/>
</dbReference>
<evidence type="ECO:0000256" key="8">
    <source>
        <dbReference type="ARBA" id="ARBA00022927"/>
    </source>
</evidence>
<keyword evidence="10" id="KW-0472">Membrane</keyword>
<evidence type="ECO:0000256" key="2">
    <source>
        <dbReference type="ARBA" id="ARBA00004347"/>
    </source>
</evidence>
<dbReference type="KEGG" id="dci:103524961"/>
<dbReference type="GO" id="GO:0006886">
    <property type="term" value="P:intracellular protein transport"/>
    <property type="evidence" value="ECO:0007669"/>
    <property type="project" value="InterPro"/>
</dbReference>
<dbReference type="GO" id="GO:0009306">
    <property type="term" value="P:protein secretion"/>
    <property type="evidence" value="ECO:0007669"/>
    <property type="project" value="TreeGrafter"/>
</dbReference>
<evidence type="ECO:0000259" key="13">
    <source>
        <dbReference type="Pfam" id="PF16381"/>
    </source>
</evidence>
<dbReference type="Pfam" id="PF01602">
    <property type="entry name" value="Adaptin_N"/>
    <property type="match status" value="1"/>
</dbReference>
<dbReference type="RefSeq" id="XP_026676014.1">
    <property type="nucleotide sequence ID" value="XM_026820213.1"/>
</dbReference>
<keyword evidence="4" id="KW-0813">Transport</keyword>
<dbReference type="InterPro" id="IPR032154">
    <property type="entry name" value="Coatomer_g_Cpla"/>
</dbReference>
<name>A0A3Q0III3_DIACI</name>
<keyword evidence="8" id="KW-0653">Protein transport</keyword>
<dbReference type="Pfam" id="PF16381">
    <property type="entry name" value="Coatomer_g_Cpla"/>
    <property type="match status" value="1"/>
</dbReference>
<evidence type="ECO:0000256" key="6">
    <source>
        <dbReference type="ARBA" id="ARBA00022737"/>
    </source>
</evidence>
<evidence type="ECO:0000313" key="14">
    <source>
        <dbReference type="Proteomes" id="UP000079169"/>
    </source>
</evidence>
<dbReference type="InterPro" id="IPR011989">
    <property type="entry name" value="ARM-like"/>
</dbReference>
<dbReference type="Proteomes" id="UP000079169">
    <property type="component" value="Unplaced"/>
</dbReference>
<evidence type="ECO:0000256" key="9">
    <source>
        <dbReference type="ARBA" id="ARBA00023034"/>
    </source>
</evidence>
<reference evidence="15" key="1">
    <citation type="submission" date="2025-08" db="UniProtKB">
        <authorList>
            <consortium name="RefSeq"/>
        </authorList>
    </citation>
    <scope>IDENTIFICATION</scope>
</reference>
<dbReference type="GO" id="GO:0006891">
    <property type="term" value="P:intra-Golgi vesicle-mediated transport"/>
    <property type="evidence" value="ECO:0007669"/>
    <property type="project" value="TreeGrafter"/>
</dbReference>
<dbReference type="GO" id="GO:0006888">
    <property type="term" value="P:endoplasmic reticulum to Golgi vesicle-mediated transport"/>
    <property type="evidence" value="ECO:0007669"/>
    <property type="project" value="TreeGrafter"/>
</dbReference>
<evidence type="ECO:0000256" key="1">
    <source>
        <dbReference type="ARBA" id="ARBA00004255"/>
    </source>
</evidence>
<evidence type="ECO:0000256" key="3">
    <source>
        <dbReference type="ARBA" id="ARBA00010720"/>
    </source>
</evidence>
<evidence type="ECO:0000256" key="11">
    <source>
        <dbReference type="ARBA" id="ARBA00023329"/>
    </source>
</evidence>
<dbReference type="AlphaFoldDB" id="A0A3Q0III3"/>
<dbReference type="InterPro" id="IPR016024">
    <property type="entry name" value="ARM-type_fold"/>
</dbReference>
<dbReference type="InterPro" id="IPR002553">
    <property type="entry name" value="Clathrin/coatomer_adapt-like_N"/>
</dbReference>
<evidence type="ECO:0000259" key="12">
    <source>
        <dbReference type="Pfam" id="PF01602"/>
    </source>
</evidence>
<dbReference type="GeneID" id="103524961"/>
<keyword evidence="7" id="KW-0931">ER-Golgi transport</keyword>
<dbReference type="PANTHER" id="PTHR10261">
    <property type="entry name" value="COATOMER SUBUNIT GAMMA"/>
    <property type="match status" value="1"/>
</dbReference>
<dbReference type="GO" id="GO:0005793">
    <property type="term" value="C:endoplasmic reticulum-Golgi intermediate compartment"/>
    <property type="evidence" value="ECO:0007669"/>
    <property type="project" value="TreeGrafter"/>
</dbReference>
<keyword evidence="11" id="KW-0968">Cytoplasmic vesicle</keyword>
<keyword evidence="14" id="KW-1185">Reference proteome</keyword>
<comment type="subcellular location">
    <subcellularLocation>
        <location evidence="2">Cytoplasmic vesicle</location>
        <location evidence="2">COPI-coated vesicle membrane</location>
        <topology evidence="2">Peripheral membrane protein</topology>
        <orientation evidence="2">Cytoplasmic side</orientation>
    </subcellularLocation>
    <subcellularLocation>
        <location evidence="1">Golgi apparatus membrane</location>
        <topology evidence="1">Peripheral membrane protein</topology>
        <orientation evidence="1">Cytoplasmic side</orientation>
    </subcellularLocation>
</comment>
<feature type="domain" description="Coatomer subunit gamma C-terminal" evidence="13">
    <location>
        <begin position="358"/>
        <end position="433"/>
    </location>
</feature>
<evidence type="ECO:0000256" key="5">
    <source>
        <dbReference type="ARBA" id="ARBA00022490"/>
    </source>
</evidence>
<keyword evidence="6" id="KW-0677">Repeat</keyword>
<keyword evidence="5" id="KW-0963">Cytoplasm</keyword>
<dbReference type="InterPro" id="IPR017106">
    <property type="entry name" value="Coatomer_gsu"/>
</dbReference>
<gene>
    <name evidence="15" type="primary">LOC103524961</name>
</gene>
<protein>
    <submittedName>
        <fullName evidence="15">Coatomer subunit gamma-2-like</fullName>
    </submittedName>
</protein>
<dbReference type="GO" id="GO:0000139">
    <property type="term" value="C:Golgi membrane"/>
    <property type="evidence" value="ECO:0007669"/>
    <property type="project" value="UniProtKB-SubCell"/>
</dbReference>
<dbReference type="Gene3D" id="3.30.310.10">
    <property type="entry name" value="TATA-Binding Protein"/>
    <property type="match status" value="1"/>
</dbReference>
<evidence type="ECO:0000256" key="7">
    <source>
        <dbReference type="ARBA" id="ARBA00022892"/>
    </source>
</evidence>
<dbReference type="PaxDb" id="121845-A0A3Q0III3"/>
<organism evidence="14 15">
    <name type="scientific">Diaphorina citri</name>
    <name type="common">Asian citrus psyllid</name>
    <dbReference type="NCBI Taxonomy" id="121845"/>
    <lineage>
        <taxon>Eukaryota</taxon>
        <taxon>Metazoa</taxon>
        <taxon>Ecdysozoa</taxon>
        <taxon>Arthropoda</taxon>
        <taxon>Hexapoda</taxon>
        <taxon>Insecta</taxon>
        <taxon>Pterygota</taxon>
        <taxon>Neoptera</taxon>
        <taxon>Paraneoptera</taxon>
        <taxon>Hemiptera</taxon>
        <taxon>Sternorrhyncha</taxon>
        <taxon>Psylloidea</taxon>
        <taxon>Psyllidae</taxon>
        <taxon>Diaphorininae</taxon>
        <taxon>Diaphorina</taxon>
    </lineage>
</organism>
<dbReference type="PANTHER" id="PTHR10261:SF0">
    <property type="entry name" value="COATOMER SUBUNIT GAMMA-2"/>
    <property type="match status" value="1"/>
</dbReference>
<evidence type="ECO:0000256" key="4">
    <source>
        <dbReference type="ARBA" id="ARBA00022448"/>
    </source>
</evidence>